<keyword evidence="1" id="KW-0812">Transmembrane</keyword>
<sequence>MDVLRAEVRKAVTLPYTWLTVMATLALTLLVALVLASRSVDSIMATDIDALLSVPDYLAYGVITLGVLAGSTEYQGGEIRTSLTAVPRRTSLLAAKYASLTVLAAGLSLVSMVVAVGVMGLAFEARVWPLVLRGAAYLVVVSLLSFPLGLLVRSTTGALTSALMLLVIAPLVLTPVAGWSQWLPTRLGDELLLTKTRPPGAAATMAALSAWVVVTSAAGAGRFCLDDS</sequence>
<feature type="transmembrane region" description="Helical" evidence="1">
    <location>
        <begin position="57"/>
        <end position="76"/>
    </location>
</feature>
<feature type="transmembrane region" description="Helical" evidence="1">
    <location>
        <begin position="135"/>
        <end position="152"/>
    </location>
</feature>
<keyword evidence="3" id="KW-1185">Reference proteome</keyword>
<keyword evidence="1" id="KW-0472">Membrane</keyword>
<organism evidence="2 3">
    <name type="scientific">Actinomyces lilanjuaniae</name>
    <dbReference type="NCBI Taxonomy" id="2321394"/>
    <lineage>
        <taxon>Bacteria</taxon>
        <taxon>Bacillati</taxon>
        <taxon>Actinomycetota</taxon>
        <taxon>Actinomycetes</taxon>
        <taxon>Actinomycetales</taxon>
        <taxon>Actinomycetaceae</taxon>
        <taxon>Actinomyces</taxon>
    </lineage>
</organism>
<gene>
    <name evidence="2" type="ORF">D5R93_00220</name>
</gene>
<reference evidence="2 3" key="1">
    <citation type="submission" date="2018-09" db="EMBL/GenBank/DDBJ databases">
        <authorList>
            <person name="Li J."/>
        </authorList>
    </citation>
    <scope>NUCLEOTIDE SEQUENCE [LARGE SCALE GENOMIC DNA]</scope>
    <source>
        <strain evidence="2 3">2129</strain>
    </source>
</reference>
<evidence type="ECO:0000313" key="3">
    <source>
        <dbReference type="Proteomes" id="UP000273001"/>
    </source>
</evidence>
<accession>A0ABN5PL16</accession>
<dbReference type="Proteomes" id="UP000273001">
    <property type="component" value="Chromosome"/>
</dbReference>
<evidence type="ECO:0008006" key="4">
    <source>
        <dbReference type="Google" id="ProtNLM"/>
    </source>
</evidence>
<feature type="transmembrane region" description="Helical" evidence="1">
    <location>
        <begin position="97"/>
        <end position="123"/>
    </location>
</feature>
<evidence type="ECO:0000313" key="2">
    <source>
        <dbReference type="EMBL" id="AYD88874.1"/>
    </source>
</evidence>
<dbReference type="EMBL" id="CP032514">
    <property type="protein sequence ID" value="AYD88874.1"/>
    <property type="molecule type" value="Genomic_DNA"/>
</dbReference>
<name>A0ABN5PL16_9ACTO</name>
<evidence type="ECO:0000256" key="1">
    <source>
        <dbReference type="SAM" id="Phobius"/>
    </source>
</evidence>
<proteinExistence type="predicted"/>
<protein>
    <recommendedName>
        <fullName evidence="4">ABC transporter permease</fullName>
    </recommendedName>
</protein>
<dbReference type="RefSeq" id="WP_120203060.1">
    <property type="nucleotide sequence ID" value="NZ_CP032514.1"/>
</dbReference>
<feature type="transmembrane region" description="Helical" evidence="1">
    <location>
        <begin position="159"/>
        <end position="182"/>
    </location>
</feature>
<feature type="transmembrane region" description="Helical" evidence="1">
    <location>
        <begin position="202"/>
        <end position="225"/>
    </location>
</feature>
<feature type="transmembrane region" description="Helical" evidence="1">
    <location>
        <begin position="12"/>
        <end position="37"/>
    </location>
</feature>
<keyword evidence="1" id="KW-1133">Transmembrane helix</keyword>